<accession>A0A166ABY5</accession>
<feature type="compositionally biased region" description="Acidic residues" evidence="1">
    <location>
        <begin position="39"/>
        <end position="52"/>
    </location>
</feature>
<dbReference type="Pfam" id="PF13640">
    <property type="entry name" value="2OG-FeII_Oxy_3"/>
    <property type="match status" value="1"/>
</dbReference>
<dbReference type="InterPro" id="IPR044862">
    <property type="entry name" value="Pro_4_hyd_alph_FE2OG_OXY"/>
</dbReference>
<reference evidence="3 4" key="1">
    <citation type="journal article" date="2016" name="Mol. Biol. Evol.">
        <title>Comparative Genomics of Early-Diverging Mushroom-Forming Fungi Provides Insights into the Origins of Lignocellulose Decay Capabilities.</title>
        <authorList>
            <person name="Nagy L.G."/>
            <person name="Riley R."/>
            <person name="Tritt A."/>
            <person name="Adam C."/>
            <person name="Daum C."/>
            <person name="Floudas D."/>
            <person name="Sun H."/>
            <person name="Yadav J.S."/>
            <person name="Pangilinan J."/>
            <person name="Larsson K.H."/>
            <person name="Matsuura K."/>
            <person name="Barry K."/>
            <person name="Labutti K."/>
            <person name="Kuo R."/>
            <person name="Ohm R.A."/>
            <person name="Bhattacharya S.S."/>
            <person name="Shirouzu T."/>
            <person name="Yoshinaga Y."/>
            <person name="Martin F.M."/>
            <person name="Grigoriev I.V."/>
            <person name="Hibbett D.S."/>
        </authorList>
    </citation>
    <scope>NUCLEOTIDE SEQUENCE [LARGE SCALE GENOMIC DNA]</scope>
    <source>
        <strain evidence="3 4">HHB10207 ss-3</strain>
    </source>
</reference>
<evidence type="ECO:0000313" key="4">
    <source>
        <dbReference type="Proteomes" id="UP000076798"/>
    </source>
</evidence>
<feature type="region of interest" description="Disordered" evidence="1">
    <location>
        <begin position="1102"/>
        <end position="1162"/>
    </location>
</feature>
<keyword evidence="4" id="KW-1185">Reference proteome</keyword>
<dbReference type="PANTHER" id="PTHR33099:SF7">
    <property type="entry name" value="MYND-TYPE DOMAIN-CONTAINING PROTEIN"/>
    <property type="match status" value="1"/>
</dbReference>
<evidence type="ECO:0000313" key="3">
    <source>
        <dbReference type="EMBL" id="KZT35184.1"/>
    </source>
</evidence>
<evidence type="ECO:0000259" key="2">
    <source>
        <dbReference type="Pfam" id="PF13640"/>
    </source>
</evidence>
<feature type="compositionally biased region" description="Polar residues" evidence="1">
    <location>
        <begin position="1102"/>
        <end position="1143"/>
    </location>
</feature>
<feature type="domain" description="Prolyl 4-hydroxylase alpha subunit Fe(2+) 2OG dioxygenase" evidence="2">
    <location>
        <begin position="184"/>
        <end position="270"/>
    </location>
</feature>
<dbReference type="AlphaFoldDB" id="A0A166ABY5"/>
<name>A0A166ABY5_9AGAM</name>
<dbReference type="OrthoDB" id="124582at2759"/>
<gene>
    <name evidence="3" type="ORF">SISSUDRAFT_197163</name>
</gene>
<dbReference type="Gene3D" id="2.60.120.620">
    <property type="entry name" value="q2cbj1_9rhob like domain"/>
    <property type="match status" value="1"/>
</dbReference>
<feature type="compositionally biased region" description="Low complexity" evidence="1">
    <location>
        <begin position="23"/>
        <end position="34"/>
    </location>
</feature>
<protein>
    <recommendedName>
        <fullName evidence="2">Prolyl 4-hydroxylase alpha subunit Fe(2+) 2OG dioxygenase domain-containing protein</fullName>
    </recommendedName>
</protein>
<feature type="region of interest" description="Disordered" evidence="1">
    <location>
        <begin position="1"/>
        <end position="54"/>
    </location>
</feature>
<dbReference type="Proteomes" id="UP000076798">
    <property type="component" value="Unassembled WGS sequence"/>
</dbReference>
<dbReference type="PANTHER" id="PTHR33099">
    <property type="entry name" value="FE2OG DIOXYGENASE DOMAIN-CONTAINING PROTEIN"/>
    <property type="match status" value="1"/>
</dbReference>
<dbReference type="EMBL" id="KV428149">
    <property type="protein sequence ID" value="KZT35184.1"/>
    <property type="molecule type" value="Genomic_DNA"/>
</dbReference>
<proteinExistence type="predicted"/>
<sequence>MEIPAGQDVYLPEIHDTQEDATVDAASASDTTSDAGDHDSEEEENGSSDEEIDARIDDPCTDIKSALTAALAMKLTTGVQGAFAFSYTADDAPIPGLNITGLGNVPIPLTKRSAKDLIGVCELAPFGKGERTVVDRNVRDTWELSADKISFVNPKWNTWMNSTLIPEITKRLGVSKIQKCELYKLLVYEKGSHFLPHQDTEKSPGMFATLVIVLPTAFEGGQLHVSHGGQSKIFDVAEDSTFSTSIMAWYTDVRHEVKPITKGYRLALSYNLIAPTGVPKPRLSDNSDMVSAVRHVLLSWRQSFGPSIPEKLAYILKHRYSSFGIGNGVLKGADIRTVDILQSLAKECRFEIFIGQAELRVSGDIEDMLKRCFEPKENHSEPLTMGDVVDLSTGQPVHRFEYQFDHPGEFIPRGLDKGSPYREEDDGYMGNYAANVRFWYKQTVVMLWPKNREDDLSGDDWLEDISAELDGRSSTSPSPFERRMLKRILFRLEGGGKSKKALSIVCKTAVRWKDHQLWSRAAHVGKIEKVADNETLVSAALAFGFETLESLFIAVIEKDKSNAKRLNLVDSIAKSDLVLHPDVLPWCDEHRDTIYDTLKIAKPDDVYSLVAIAKAEGIEVMKDTIIPQLLNLNCELDFWRPFLKDLRANRGALVSSSEAVETVIASTLALLLRKTDPFIEKAQPARVYQTTPEFDPQPAIELIGICVELGSLDSCKVVFEKLQRQGGTGDEQTRRAWKSQVYCPLMTSVVSLAQPPHGVNLHAPPFLPFLETIAGPVIDSLLASRKPDWKAVLEAAKWCKPKNGFKVLETKMLSQSDSLSSSHSLAEAARAFSESWVPEDATETNVALGKLIRTLVMREVTSAHLHYDESQTLRQPPYILQRAKDILILCSETLQLKPAAELLARLKAPKKYVAVHVEEVALPFVRILCHELSAREISISEKPYGSFCRDILTEFLDNVIGPQPAADVPPSPEQISGLGCGCDICDHMISQLCSSSEVITIRRVQKDRTHLENQIRSQYGLTFRTIMGRSPHGLEITKPTSFTAFNLWYERLKVGVKAWQAIRPAEIRQTIFGDDHDWIEDALQIRHNAHDDTETVQTEITKLTPTNQSGSSSAARNLASHSHGGQSADHSTNTKRSMPSSYSADHVPRKRSKNITRDDDLS</sequence>
<organism evidence="3 4">
    <name type="scientific">Sistotremastrum suecicum HHB10207 ss-3</name>
    <dbReference type="NCBI Taxonomy" id="1314776"/>
    <lineage>
        <taxon>Eukaryota</taxon>
        <taxon>Fungi</taxon>
        <taxon>Dikarya</taxon>
        <taxon>Basidiomycota</taxon>
        <taxon>Agaricomycotina</taxon>
        <taxon>Agaricomycetes</taxon>
        <taxon>Sistotremastrales</taxon>
        <taxon>Sistotremastraceae</taxon>
        <taxon>Sistotremastrum</taxon>
    </lineage>
</organism>
<evidence type="ECO:0000256" key="1">
    <source>
        <dbReference type="SAM" id="MobiDB-lite"/>
    </source>
</evidence>